<dbReference type="EMBL" id="KN819336">
    <property type="protein sequence ID" value="KIJ15603.1"/>
    <property type="molecule type" value="Genomic_DNA"/>
</dbReference>
<dbReference type="GO" id="GO:0008270">
    <property type="term" value="F:zinc ion binding"/>
    <property type="evidence" value="ECO:0007669"/>
    <property type="project" value="UniProtKB-KW"/>
</dbReference>
<evidence type="ECO:0000256" key="1">
    <source>
        <dbReference type="PROSITE-ProRule" id="PRU00042"/>
    </source>
</evidence>
<dbReference type="InterPro" id="IPR013087">
    <property type="entry name" value="Znf_C2H2_type"/>
</dbReference>
<evidence type="ECO:0000313" key="3">
    <source>
        <dbReference type="EMBL" id="KIJ15603.1"/>
    </source>
</evidence>
<evidence type="ECO:0000313" key="4">
    <source>
        <dbReference type="Proteomes" id="UP000053647"/>
    </source>
</evidence>
<feature type="domain" description="C2H2-type" evidence="2">
    <location>
        <begin position="128"/>
        <end position="150"/>
    </location>
</feature>
<dbReference type="OrthoDB" id="2612212at2759"/>
<keyword evidence="1" id="KW-0479">Metal-binding</keyword>
<dbReference type="HOGENOM" id="CLU_126337_2_0_1"/>
<name>A0A0C9TZ38_PAXIN</name>
<reference evidence="4" key="2">
    <citation type="submission" date="2015-01" db="EMBL/GenBank/DDBJ databases">
        <title>Evolutionary Origins and Diversification of the Mycorrhizal Mutualists.</title>
        <authorList>
            <consortium name="DOE Joint Genome Institute"/>
            <consortium name="Mycorrhizal Genomics Consortium"/>
            <person name="Kohler A."/>
            <person name="Kuo A."/>
            <person name="Nagy L.G."/>
            <person name="Floudas D."/>
            <person name="Copeland A."/>
            <person name="Barry K.W."/>
            <person name="Cichocki N."/>
            <person name="Veneault-Fourrey C."/>
            <person name="LaButti K."/>
            <person name="Lindquist E.A."/>
            <person name="Lipzen A."/>
            <person name="Lundell T."/>
            <person name="Morin E."/>
            <person name="Murat C."/>
            <person name="Riley R."/>
            <person name="Ohm R."/>
            <person name="Sun H."/>
            <person name="Tunlid A."/>
            <person name="Henrissat B."/>
            <person name="Grigoriev I.V."/>
            <person name="Hibbett D.S."/>
            <person name="Martin F."/>
        </authorList>
    </citation>
    <scope>NUCLEOTIDE SEQUENCE [LARGE SCALE GENOMIC DNA]</scope>
    <source>
        <strain evidence="4">ATCC 200175</strain>
    </source>
</reference>
<protein>
    <recommendedName>
        <fullName evidence="2">C2H2-type domain-containing protein</fullName>
    </recommendedName>
</protein>
<dbReference type="Proteomes" id="UP000053647">
    <property type="component" value="Unassembled WGS sequence"/>
</dbReference>
<evidence type="ECO:0000259" key="2">
    <source>
        <dbReference type="PROSITE" id="PS50157"/>
    </source>
</evidence>
<accession>A0A0C9TZ38</accession>
<gene>
    <name evidence="3" type="ORF">PAXINDRAFT_169055</name>
</gene>
<dbReference type="PROSITE" id="PS50157">
    <property type="entry name" value="ZINC_FINGER_C2H2_2"/>
    <property type="match status" value="1"/>
</dbReference>
<proteinExistence type="predicted"/>
<keyword evidence="4" id="KW-1185">Reference proteome</keyword>
<sequence>MSSDCYIEYNYLPTGPQYQPLVSTQGHVPGIFPGDLEIIHVDHETLQRANRDRTTSVAVYPCKVGLPDESCGLWIEGDLKEVGTHLRKYHGIIRNSRDTIICSWLGCLKKHKLCTAHRHVMTHLQVKFSCSNCGRLFSRGDCARAHRRAVGGCVEALIVNVPGPQARIVGLECAAV</sequence>
<keyword evidence="1" id="KW-0862">Zinc</keyword>
<keyword evidence="1" id="KW-0863">Zinc-finger</keyword>
<organism evidence="3 4">
    <name type="scientific">Paxillus involutus ATCC 200175</name>
    <dbReference type="NCBI Taxonomy" id="664439"/>
    <lineage>
        <taxon>Eukaryota</taxon>
        <taxon>Fungi</taxon>
        <taxon>Dikarya</taxon>
        <taxon>Basidiomycota</taxon>
        <taxon>Agaricomycotina</taxon>
        <taxon>Agaricomycetes</taxon>
        <taxon>Agaricomycetidae</taxon>
        <taxon>Boletales</taxon>
        <taxon>Paxilineae</taxon>
        <taxon>Paxillaceae</taxon>
        <taxon>Paxillus</taxon>
    </lineage>
</organism>
<reference evidence="3 4" key="1">
    <citation type="submission" date="2014-06" db="EMBL/GenBank/DDBJ databases">
        <authorList>
            <consortium name="DOE Joint Genome Institute"/>
            <person name="Kuo A."/>
            <person name="Kohler A."/>
            <person name="Nagy L.G."/>
            <person name="Floudas D."/>
            <person name="Copeland A."/>
            <person name="Barry K.W."/>
            <person name="Cichocki N."/>
            <person name="Veneault-Fourrey C."/>
            <person name="LaButti K."/>
            <person name="Lindquist E.A."/>
            <person name="Lipzen A."/>
            <person name="Lundell T."/>
            <person name="Morin E."/>
            <person name="Murat C."/>
            <person name="Sun H."/>
            <person name="Tunlid A."/>
            <person name="Henrissat B."/>
            <person name="Grigoriev I.V."/>
            <person name="Hibbett D.S."/>
            <person name="Martin F."/>
            <person name="Nordberg H.P."/>
            <person name="Cantor M.N."/>
            <person name="Hua S.X."/>
        </authorList>
    </citation>
    <scope>NUCLEOTIDE SEQUENCE [LARGE SCALE GENOMIC DNA]</scope>
    <source>
        <strain evidence="3 4">ATCC 200175</strain>
    </source>
</reference>
<dbReference type="AlphaFoldDB" id="A0A0C9TZ38"/>